<feature type="compositionally biased region" description="Acidic residues" evidence="4">
    <location>
        <begin position="1009"/>
        <end position="1018"/>
    </location>
</feature>
<dbReference type="GO" id="GO:0006913">
    <property type="term" value="P:nucleocytoplasmic transport"/>
    <property type="evidence" value="ECO:0007669"/>
    <property type="project" value="TreeGrafter"/>
</dbReference>
<sequence length="1821" mass="200064">MDDKQKDDADFAPPSRRRSRRDGNELQDSGLMSDKSSFRGASTAASHPADTFSGLNLSFGFTPMQFEKLDLRGNHKPGPGREGMGLSEHAIESLVLSVENITHLDLRGNRLTAAFGWKLIKAMKKKYLNLEFCNGIPLRALRMNTIDNLDLSPCASHIGMPWGEDSKEAAMEFANRGMYGIEVVGAIFLAHFLRLNTSLTRFNFRLNHVEKDGAKALAQSLLGNAQTVLRTVNTMGPTKMKPGIDFGHFKTGQLTTVDLSKRGMDDDDFVFLEEWLRRYDCVTDLNISWNFMSRDGVRKLARHIKESKVLTKLNCVGLPVTLEGSGLIARSVVENHTLRQVGLPLGHCHDTPERQQMLQQLGVGLASHPTLQSFACTRTPNLEYASLNDARDNKMRAVPPERSGGWPRSQLAVLMWFVSATKPDLERLTIGPSGKPKVEYPKEACQGANGDLIPAALGILHDAGHRLQQVSIALPVGYGLRTMELMRVLTVCNSMRALKILGYASVAMKESQLPPEWNNLGSAPRWLFEDRLQRKRTHWQALHGLVSALPQLEQFNDLALGGPSMRESPELTCLLLMQCLEGVATDLTDGAGSEAVLRASLQAEADVDSFCDVLRLLSRTPLMIDLNFSDKRTEMVKSQQARLVPHLSGHGEGVPRFTHAISLRNSVVSEALLQGLDCHAPLREFGFENISAVLPSLFAAMCGREKPLPVERIRVDPKWITSRFARKRFKKRQHSWLDGIQAAMIRSERFVELVSAGTSIPQQEIESMSPKDFADALTGVALEDPFPIEVDRLHPPHMQYLCFPSRRAFENPPEDPTQNLWVPLPMDEEARNELRLAKLSFAMCGLRQQLQLQARPDEWPDSSKPLWCGKGSHLRFARPGDELEAAEPDTDDTAPVRFHWRPDLRLGSALACAMISEELLPNEPSFAENLLHEALRSLLHEDSTLHELDMRGNGLTREDANLLLELVCNHKSLVRLNQIPVLEEEAATCPSLVLDGLGKEPEKPQVDDPYADDEQEDPTDEAFVKEVFQHQFAKMDEGDGYIFLQLVAPNSFPELREVTLRKLEIPQDSTLAHITDALLNLRSVEVLRLSDLRLSSRGASLLLQAVAELAPRLTSLNGLPLARLVQLKDHPEGNPLDLSDSIEWNDFTLGVMARLNLWSVVSFHHGAGGTTELKLQGHSFTDVGLRGLCAMLRHFAGQGTARSSNVNLTKIDLSGNMQITDATVADLCHTLKTPLMGSTLRLKELNLRGCLRLKTRSAYELLNFVQHIREASREAGALPSTLRMVNGIDLEALQAARNAGTASRTTAPPMLLRNFLEPQPKQQGKAQSLSSMSECDVHFFAGVMHHFQNIPYCHVHIMIPPKLLQDDGLGEVWGRPPQHANAPCSNDSPFPPPVAGGRLAAVAAQLQAQVDSTCRLFEACPILAELRVSVVPAVPGCQEILSGAGHEALVTSGASGASAMDCFSTAKQKLQEKAAKKRKGKQGEGVAKALYVNNINRQRLHCCFRTLYGKDDAELAHGDIMSGAEATISLPSDVDVSNLFSVATSVDLQHLDLSPSHIAKLPELTEMPALTHVNLNNNHLGDVGVELLFRALVDSGSSIEHLAVSSNNVGDEGAAIIAASLGSLPRLTSLEICDNFIQERGSIALAEAIAGVPPPEEDEGDEVAQVPLPVLSVDLKGNRSRELGARRWAEVICNHPDLKFLNLAQNELGCLTKEIFLDIVCAAVASASLSVLDLQDNFPKGGFGNSEMGPPPPEVIEELLAELPPGEYDNAEVRRGVFIRRHRGSADKKGRQPQQGSAPSQRHTHAGHTGHSPVVTQHTPS</sequence>
<proteinExistence type="predicted"/>
<dbReference type="EMBL" id="CAUJNA010000091">
    <property type="protein sequence ID" value="CAJ1371662.1"/>
    <property type="molecule type" value="Genomic_DNA"/>
</dbReference>
<dbReference type="GO" id="GO:0048471">
    <property type="term" value="C:perinuclear region of cytoplasm"/>
    <property type="evidence" value="ECO:0007669"/>
    <property type="project" value="TreeGrafter"/>
</dbReference>
<dbReference type="PROSITE" id="PS51450">
    <property type="entry name" value="LRR"/>
    <property type="match status" value="1"/>
</dbReference>
<dbReference type="PANTHER" id="PTHR24113">
    <property type="entry name" value="RAN GTPASE-ACTIVATING PROTEIN 1"/>
    <property type="match status" value="1"/>
</dbReference>
<dbReference type="InterPro" id="IPR027038">
    <property type="entry name" value="RanGap"/>
</dbReference>
<dbReference type="InterPro" id="IPR001611">
    <property type="entry name" value="Leu-rich_rpt"/>
</dbReference>
<keyword evidence="2" id="KW-0433">Leucine-rich repeat</keyword>
<feature type="region of interest" description="Disordered" evidence="4">
    <location>
        <begin position="1781"/>
        <end position="1821"/>
    </location>
</feature>
<evidence type="ECO:0000256" key="1">
    <source>
        <dbReference type="ARBA" id="ARBA00022468"/>
    </source>
</evidence>
<accession>A0AA36HNA7</accession>
<evidence type="ECO:0000313" key="5">
    <source>
        <dbReference type="EMBL" id="CAJ1371662.1"/>
    </source>
</evidence>
<dbReference type="Gene3D" id="3.80.10.10">
    <property type="entry name" value="Ribonuclease Inhibitor"/>
    <property type="match status" value="4"/>
</dbReference>
<dbReference type="PANTHER" id="PTHR24113:SF12">
    <property type="entry name" value="RAN GTPASE-ACTIVATING PROTEIN 1"/>
    <property type="match status" value="1"/>
</dbReference>
<reference evidence="5" key="1">
    <citation type="submission" date="2023-08" db="EMBL/GenBank/DDBJ databases">
        <authorList>
            <person name="Chen Y."/>
            <person name="Shah S."/>
            <person name="Dougan E. K."/>
            <person name="Thang M."/>
            <person name="Chan C."/>
        </authorList>
    </citation>
    <scope>NUCLEOTIDE SEQUENCE</scope>
</reference>
<evidence type="ECO:0000313" key="6">
    <source>
        <dbReference type="Proteomes" id="UP001178507"/>
    </source>
</evidence>
<feature type="compositionally biased region" description="Polar residues" evidence="4">
    <location>
        <begin position="1792"/>
        <end position="1801"/>
    </location>
</feature>
<evidence type="ECO:0000256" key="2">
    <source>
        <dbReference type="ARBA" id="ARBA00022614"/>
    </source>
</evidence>
<feature type="region of interest" description="Disordered" evidence="4">
    <location>
        <begin position="995"/>
        <end position="1018"/>
    </location>
</feature>
<dbReference type="SMART" id="SM00368">
    <property type="entry name" value="LRR_RI"/>
    <property type="match status" value="9"/>
</dbReference>
<feature type="region of interest" description="Disordered" evidence="4">
    <location>
        <begin position="1"/>
        <end position="47"/>
    </location>
</feature>
<dbReference type="Proteomes" id="UP001178507">
    <property type="component" value="Unassembled WGS sequence"/>
</dbReference>
<dbReference type="SUPFAM" id="SSF52047">
    <property type="entry name" value="RNI-like"/>
    <property type="match status" value="3"/>
</dbReference>
<keyword evidence="1" id="KW-0343">GTPase activation</keyword>
<protein>
    <submittedName>
        <fullName evidence="5">Uncharacterized protein</fullName>
    </submittedName>
</protein>
<organism evidence="5 6">
    <name type="scientific">Effrenium voratum</name>
    <dbReference type="NCBI Taxonomy" id="2562239"/>
    <lineage>
        <taxon>Eukaryota</taxon>
        <taxon>Sar</taxon>
        <taxon>Alveolata</taxon>
        <taxon>Dinophyceae</taxon>
        <taxon>Suessiales</taxon>
        <taxon>Symbiodiniaceae</taxon>
        <taxon>Effrenium</taxon>
    </lineage>
</organism>
<dbReference type="GO" id="GO:0005634">
    <property type="term" value="C:nucleus"/>
    <property type="evidence" value="ECO:0007669"/>
    <property type="project" value="TreeGrafter"/>
</dbReference>
<feature type="compositionally biased region" description="Basic and acidic residues" evidence="4">
    <location>
        <begin position="997"/>
        <end position="1006"/>
    </location>
</feature>
<name>A0AA36HNA7_9DINO</name>
<gene>
    <name evidence="5" type="ORF">EVOR1521_LOCUS1932</name>
</gene>
<evidence type="ECO:0000256" key="3">
    <source>
        <dbReference type="ARBA" id="ARBA00022737"/>
    </source>
</evidence>
<comment type="caution">
    <text evidence="5">The sequence shown here is derived from an EMBL/GenBank/DDBJ whole genome shotgun (WGS) entry which is preliminary data.</text>
</comment>
<dbReference type="GO" id="GO:0005096">
    <property type="term" value="F:GTPase activator activity"/>
    <property type="evidence" value="ECO:0007669"/>
    <property type="project" value="UniProtKB-KW"/>
</dbReference>
<dbReference type="Pfam" id="PF13516">
    <property type="entry name" value="LRR_6"/>
    <property type="match status" value="3"/>
</dbReference>
<keyword evidence="3" id="KW-0677">Repeat</keyword>
<dbReference type="InterPro" id="IPR032675">
    <property type="entry name" value="LRR_dom_sf"/>
</dbReference>
<keyword evidence="6" id="KW-1185">Reference proteome</keyword>
<dbReference type="GO" id="GO:0005829">
    <property type="term" value="C:cytosol"/>
    <property type="evidence" value="ECO:0007669"/>
    <property type="project" value="TreeGrafter"/>
</dbReference>
<dbReference type="GO" id="GO:0031267">
    <property type="term" value="F:small GTPase binding"/>
    <property type="evidence" value="ECO:0007669"/>
    <property type="project" value="TreeGrafter"/>
</dbReference>
<evidence type="ECO:0000256" key="4">
    <source>
        <dbReference type="SAM" id="MobiDB-lite"/>
    </source>
</evidence>